<organism evidence="2 3">
    <name type="scientific">Arthrobacter liuii</name>
    <dbReference type="NCBI Taxonomy" id="1476996"/>
    <lineage>
        <taxon>Bacteria</taxon>
        <taxon>Bacillati</taxon>
        <taxon>Actinomycetota</taxon>
        <taxon>Actinomycetes</taxon>
        <taxon>Micrococcales</taxon>
        <taxon>Micrococcaceae</taxon>
        <taxon>Arthrobacter</taxon>
    </lineage>
</organism>
<evidence type="ECO:0000313" key="3">
    <source>
        <dbReference type="Proteomes" id="UP000643279"/>
    </source>
</evidence>
<feature type="region of interest" description="Disordered" evidence="1">
    <location>
        <begin position="1"/>
        <end position="24"/>
    </location>
</feature>
<comment type="caution">
    <text evidence="2">The sequence shown here is derived from an EMBL/GenBank/DDBJ whole genome shotgun (WGS) entry which is preliminary data.</text>
</comment>
<sequence length="236" mass="25292">MATAGEERDKPAAKGTWGSAPTTATVPKTASITKVFHRGETTTATQNPYVENANAVAVAGRAVQWIMQFTRKGLKAEGFAGFRPIQDLETMRIPQGTGLFTVLAPEDFQPRFLTKSTAGVFKKKEPSLPAAALKAEWVDGAVVLYVGKAGPGSKGNRGLRRQIQEFVDFGQGKPPGHWDGRAIWQLADAGSLAIAWKELPAEQLNEAEAACHSAFVAEFGRLPFANLVQARTRSGG</sequence>
<protein>
    <submittedName>
        <fullName evidence="2">Uncharacterized protein</fullName>
    </submittedName>
</protein>
<evidence type="ECO:0000256" key="1">
    <source>
        <dbReference type="SAM" id="MobiDB-lite"/>
    </source>
</evidence>
<dbReference type="Proteomes" id="UP000643279">
    <property type="component" value="Unassembled WGS sequence"/>
</dbReference>
<evidence type="ECO:0000313" key="2">
    <source>
        <dbReference type="EMBL" id="GGH95104.1"/>
    </source>
</evidence>
<dbReference type="EMBL" id="BMFW01000007">
    <property type="protein sequence ID" value="GGH95104.1"/>
    <property type="molecule type" value="Genomic_DNA"/>
</dbReference>
<feature type="compositionally biased region" description="Basic and acidic residues" evidence="1">
    <location>
        <begin position="1"/>
        <end position="12"/>
    </location>
</feature>
<reference evidence="3" key="1">
    <citation type="journal article" date="2019" name="Int. J. Syst. Evol. Microbiol.">
        <title>The Global Catalogue of Microorganisms (GCM) 10K type strain sequencing project: providing services to taxonomists for standard genome sequencing and annotation.</title>
        <authorList>
            <consortium name="The Broad Institute Genomics Platform"/>
            <consortium name="The Broad Institute Genome Sequencing Center for Infectious Disease"/>
            <person name="Wu L."/>
            <person name="Ma J."/>
        </authorList>
    </citation>
    <scope>NUCLEOTIDE SEQUENCE [LARGE SCALE GENOMIC DNA]</scope>
    <source>
        <strain evidence="3">CGMCC 1.12778</strain>
    </source>
</reference>
<gene>
    <name evidence="2" type="ORF">GCM10007170_19850</name>
</gene>
<proteinExistence type="predicted"/>
<accession>A0ABQ2ATK9</accession>
<keyword evidence="3" id="KW-1185">Reference proteome</keyword>
<name>A0ABQ2ATK9_9MICC</name>